<comment type="caution">
    <text evidence="3">The sequence shown here is derived from an EMBL/GenBank/DDBJ whole genome shotgun (WGS) entry which is preliminary data.</text>
</comment>
<dbReference type="InParanoid" id="M5E051"/>
<accession>M5E051</accession>
<reference evidence="4" key="1">
    <citation type="journal article" date="2013" name="Genome Announc.">
        <title>Genome Sequence of Halanaerobium saccharolyticum subsp. saccharolyticum Strain DSM 6643T, a Halophilic Hydrogen-Producing Bacterium.</title>
        <authorList>
            <person name="Kivisto A."/>
            <person name="Larjo A."/>
            <person name="Ciranna A."/>
            <person name="Santala V."/>
            <person name="Roos C."/>
            <person name="Karp M."/>
        </authorList>
    </citation>
    <scope>NUCLEOTIDE SEQUENCE [LARGE SCALE GENOMIC DNA]</scope>
    <source>
        <strain evidence="4">DSM 6643</strain>
    </source>
</reference>
<organism evidence="3 4">
    <name type="scientific">Halanaerobium saccharolyticum subsp. saccharolyticum DSM 6643</name>
    <dbReference type="NCBI Taxonomy" id="1293054"/>
    <lineage>
        <taxon>Bacteria</taxon>
        <taxon>Bacillati</taxon>
        <taxon>Bacillota</taxon>
        <taxon>Clostridia</taxon>
        <taxon>Halanaerobiales</taxon>
        <taxon>Halanaerobiaceae</taxon>
        <taxon>Halanaerobium</taxon>
    </lineage>
</organism>
<dbReference type="InterPro" id="IPR008207">
    <property type="entry name" value="Sig_transdc_His_kin_Hpt_dom"/>
</dbReference>
<evidence type="ECO:0000313" key="4">
    <source>
        <dbReference type="Proteomes" id="UP000012063"/>
    </source>
</evidence>
<dbReference type="Gene3D" id="1.20.120.160">
    <property type="entry name" value="HPT domain"/>
    <property type="match status" value="1"/>
</dbReference>
<dbReference type="eggNOG" id="COG2198">
    <property type="taxonomic scope" value="Bacteria"/>
</dbReference>
<feature type="domain" description="HPt" evidence="2">
    <location>
        <begin position="8"/>
        <end position="101"/>
    </location>
</feature>
<dbReference type="InterPro" id="IPR036641">
    <property type="entry name" value="HPT_dom_sf"/>
</dbReference>
<dbReference type="SUPFAM" id="SSF47226">
    <property type="entry name" value="Histidine-containing phosphotransfer domain, HPT domain"/>
    <property type="match status" value="1"/>
</dbReference>
<evidence type="ECO:0000259" key="2">
    <source>
        <dbReference type="PROSITE" id="PS50894"/>
    </source>
</evidence>
<gene>
    <name evidence="3" type="ORF">HSACCH_00969</name>
</gene>
<dbReference type="RefSeq" id="WP_005488289.1">
    <property type="nucleotide sequence ID" value="NZ_CAUI01000010.1"/>
</dbReference>
<dbReference type="Pfam" id="PF01627">
    <property type="entry name" value="Hpt"/>
    <property type="match status" value="1"/>
</dbReference>
<feature type="modified residue" description="Phosphohistidine" evidence="1">
    <location>
        <position position="47"/>
    </location>
</feature>
<protein>
    <submittedName>
        <fullName evidence="3">Hypothetical cytosolic protein</fullName>
    </submittedName>
</protein>
<evidence type="ECO:0000256" key="1">
    <source>
        <dbReference type="PROSITE-ProRule" id="PRU00110"/>
    </source>
</evidence>
<keyword evidence="4" id="KW-1185">Reference proteome</keyword>
<dbReference type="EMBL" id="CAUI01000010">
    <property type="protein sequence ID" value="CCU78893.1"/>
    <property type="molecule type" value="Genomic_DNA"/>
</dbReference>
<evidence type="ECO:0000313" key="3">
    <source>
        <dbReference type="EMBL" id="CCU78893.1"/>
    </source>
</evidence>
<name>M5E051_9FIRM</name>
<dbReference type="PROSITE" id="PS50894">
    <property type="entry name" value="HPT"/>
    <property type="match status" value="1"/>
</dbReference>
<proteinExistence type="predicted"/>
<sequence length="101" mass="11846">MAKNEVYIDSDLEFLIPQFLENREEDIKQLEKLLKESKFDQIRIIGHSLKGSGGGYGFDYLTKVGSQIEKMAELKNEQKIKKLIYKLKDYLANIEIIYEKK</sequence>
<dbReference type="AlphaFoldDB" id="M5E051"/>
<dbReference type="GO" id="GO:0000160">
    <property type="term" value="P:phosphorelay signal transduction system"/>
    <property type="evidence" value="ECO:0007669"/>
    <property type="project" value="InterPro"/>
</dbReference>
<dbReference type="OrthoDB" id="9792360at2"/>
<dbReference type="Proteomes" id="UP000012063">
    <property type="component" value="Unassembled WGS sequence"/>
</dbReference>
<keyword evidence="1" id="KW-0597">Phosphoprotein</keyword>
<dbReference type="STRING" id="1293054.HSACCH_00969"/>